<dbReference type="VEuPathDB" id="FungiDB:P170DRAFT_429160"/>
<feature type="repeat" description="WD" evidence="3">
    <location>
        <begin position="74"/>
        <end position="105"/>
    </location>
</feature>
<keyword evidence="5" id="KW-1185">Reference proteome</keyword>
<dbReference type="InterPro" id="IPR001680">
    <property type="entry name" value="WD40_rpt"/>
</dbReference>
<evidence type="ECO:0000313" key="5">
    <source>
        <dbReference type="Proteomes" id="UP000234275"/>
    </source>
</evidence>
<dbReference type="CDD" id="cd00200">
    <property type="entry name" value="WD40"/>
    <property type="match status" value="1"/>
</dbReference>
<dbReference type="GeneID" id="36555576"/>
<dbReference type="Proteomes" id="UP000234275">
    <property type="component" value="Unassembled WGS sequence"/>
</dbReference>
<comment type="caution">
    <text evidence="4">The sequence shown here is derived from an EMBL/GenBank/DDBJ whole genome shotgun (WGS) entry which is preliminary data.</text>
</comment>
<dbReference type="PROSITE" id="PS50082">
    <property type="entry name" value="WD_REPEATS_2"/>
    <property type="match status" value="4"/>
</dbReference>
<evidence type="ECO:0000256" key="1">
    <source>
        <dbReference type="ARBA" id="ARBA00022574"/>
    </source>
</evidence>
<accession>A0A2I2FZD2</accession>
<keyword evidence="2" id="KW-0677">Repeat</keyword>
<dbReference type="RefSeq" id="XP_024701302.1">
    <property type="nucleotide sequence ID" value="XM_024847877.1"/>
</dbReference>
<feature type="repeat" description="WD" evidence="3">
    <location>
        <begin position="196"/>
        <end position="237"/>
    </location>
</feature>
<dbReference type="PANTHER" id="PTHR19848:SF8">
    <property type="entry name" value="F-BOX AND WD REPEAT DOMAIN CONTAINING 7"/>
    <property type="match status" value="1"/>
</dbReference>
<evidence type="ECO:0000256" key="3">
    <source>
        <dbReference type="PROSITE-ProRule" id="PRU00221"/>
    </source>
</evidence>
<feature type="repeat" description="WD" evidence="3">
    <location>
        <begin position="296"/>
        <end position="327"/>
    </location>
</feature>
<proteinExistence type="predicted"/>
<dbReference type="Gene3D" id="2.130.10.10">
    <property type="entry name" value="YVTN repeat-like/Quinoprotein amine dehydrogenase"/>
    <property type="match status" value="2"/>
</dbReference>
<name>A0A2I2FZD2_9EURO</name>
<organism evidence="4 5">
    <name type="scientific">Aspergillus steynii IBT 23096</name>
    <dbReference type="NCBI Taxonomy" id="1392250"/>
    <lineage>
        <taxon>Eukaryota</taxon>
        <taxon>Fungi</taxon>
        <taxon>Dikarya</taxon>
        <taxon>Ascomycota</taxon>
        <taxon>Pezizomycotina</taxon>
        <taxon>Eurotiomycetes</taxon>
        <taxon>Eurotiomycetidae</taxon>
        <taxon>Eurotiales</taxon>
        <taxon>Aspergillaceae</taxon>
        <taxon>Aspergillus</taxon>
        <taxon>Aspergillus subgen. Circumdati</taxon>
    </lineage>
</organism>
<evidence type="ECO:0000256" key="2">
    <source>
        <dbReference type="ARBA" id="ARBA00022737"/>
    </source>
</evidence>
<dbReference type="InterPro" id="IPR015943">
    <property type="entry name" value="WD40/YVTN_repeat-like_dom_sf"/>
</dbReference>
<dbReference type="PROSITE" id="PS50294">
    <property type="entry name" value="WD_REPEATS_REGION"/>
    <property type="match status" value="1"/>
</dbReference>
<protein>
    <submittedName>
        <fullName evidence="4">WD40 repeat-like protein</fullName>
    </submittedName>
</protein>
<dbReference type="EMBL" id="MSFO01000007">
    <property type="protein sequence ID" value="PLB46000.1"/>
    <property type="molecule type" value="Genomic_DNA"/>
</dbReference>
<dbReference type="OrthoDB" id="538223at2759"/>
<dbReference type="Pfam" id="PF00400">
    <property type="entry name" value="WD40"/>
    <property type="match status" value="5"/>
</dbReference>
<dbReference type="PANTHER" id="PTHR19848">
    <property type="entry name" value="WD40 REPEAT PROTEIN"/>
    <property type="match status" value="1"/>
</dbReference>
<feature type="repeat" description="WD" evidence="3">
    <location>
        <begin position="1"/>
        <end position="22"/>
    </location>
</feature>
<reference evidence="4 5" key="1">
    <citation type="submission" date="2016-12" db="EMBL/GenBank/DDBJ databases">
        <title>The genomes of Aspergillus section Nigri reveals drivers in fungal speciation.</title>
        <authorList>
            <consortium name="DOE Joint Genome Institute"/>
            <person name="Vesth T.C."/>
            <person name="Nybo J."/>
            <person name="Theobald S."/>
            <person name="Brandl J."/>
            <person name="Frisvad J.C."/>
            <person name="Nielsen K.F."/>
            <person name="Lyhne E.K."/>
            <person name="Kogle M.E."/>
            <person name="Kuo A."/>
            <person name="Riley R."/>
            <person name="Clum A."/>
            <person name="Nolan M."/>
            <person name="Lipzen A."/>
            <person name="Salamov A."/>
            <person name="Henrissat B."/>
            <person name="Wiebenga A."/>
            <person name="De Vries R.P."/>
            <person name="Grigoriev I.V."/>
            <person name="Mortensen U.H."/>
            <person name="Andersen M.R."/>
            <person name="Baker S.E."/>
        </authorList>
    </citation>
    <scope>NUCLEOTIDE SEQUENCE [LARGE SCALE GENOMIC DNA]</scope>
    <source>
        <strain evidence="4 5">IBT 23096</strain>
    </source>
</reference>
<evidence type="ECO:0000313" key="4">
    <source>
        <dbReference type="EMBL" id="PLB46000.1"/>
    </source>
</evidence>
<dbReference type="SUPFAM" id="SSF50978">
    <property type="entry name" value="WD40 repeat-like"/>
    <property type="match status" value="1"/>
</dbReference>
<dbReference type="SMART" id="SM00320">
    <property type="entry name" value="WD40"/>
    <property type="match status" value="6"/>
</dbReference>
<gene>
    <name evidence="4" type="ORF">P170DRAFT_429160</name>
</gene>
<sequence>MFSPGCQLLASGSVNGRVNIWEKDTTTWNLKWTFPGANQARFLSFSSDDLLLASSTTTPIIHIWNMRTGKIHQKVQQPDDVEAVSFSQDNRFLVSGSDETIRLWDTATWGLKQTIYTEGDRFALSPDNKYIASREELTTIIRVRETGAIIQSAKSHSAYPITALAFSSDSRLMASSGYDNTIRLRSVTREKSQQDLDGHADAIFAHGFSPDGSLVVTGGLDCKVKIWDAGTGKVKKTLEVETSLEIVAISPNNELVATSSPYESRDGKLLVWKAETGERLMEEVVGRRDEDLPIHIEFCSDNRLLCAVSRDRTITVWDTKTGDLVKKETNEILESVLNSFQNDFYQNDTKGNQENQMSLEAVRPVTPPLKCQISIEDNWVISGNQKSIWLPPDFRPAHGIWDFRNNTLVVGTSNNRVYFIWFNPEMMSAEKLQIPSEMDDYSWESTSSLQSFIL</sequence>
<dbReference type="InterPro" id="IPR036322">
    <property type="entry name" value="WD40_repeat_dom_sf"/>
</dbReference>
<dbReference type="AlphaFoldDB" id="A0A2I2FZD2"/>
<keyword evidence="1 3" id="KW-0853">WD repeat</keyword>
<dbReference type="STRING" id="1392250.A0A2I2FZD2"/>